<sequence length="133" mass="14908">MPDPWIKRSMLATDVGFLAYWLATAVQLIPPYPERVLVDWNWSFLVLDVFASVLGLMALWCLRTGAPGAEQLTLLSLALTHAAGLNALVFWSLRCEFDVMWWAPNLWLTIFPVVAALAVLRPRLTRDAAAAIR</sequence>
<feature type="transmembrane region" description="Helical" evidence="1">
    <location>
        <begin position="99"/>
        <end position="120"/>
    </location>
</feature>
<reference evidence="3" key="1">
    <citation type="journal article" date="2019" name="Int. J. Syst. Evol. Microbiol.">
        <title>The Global Catalogue of Microorganisms (GCM) 10K type strain sequencing project: providing services to taxonomists for standard genome sequencing and annotation.</title>
        <authorList>
            <consortium name="The Broad Institute Genomics Platform"/>
            <consortium name="The Broad Institute Genome Sequencing Center for Infectious Disease"/>
            <person name="Wu L."/>
            <person name="Ma J."/>
        </authorList>
    </citation>
    <scope>NUCLEOTIDE SEQUENCE [LARGE SCALE GENOMIC DNA]</scope>
    <source>
        <strain evidence="3">JCM 17342</strain>
    </source>
</reference>
<keyword evidence="3" id="KW-1185">Reference proteome</keyword>
<keyword evidence="1" id="KW-0472">Membrane</keyword>
<evidence type="ECO:0000313" key="2">
    <source>
        <dbReference type="EMBL" id="GAA4023697.1"/>
    </source>
</evidence>
<proteinExistence type="predicted"/>
<dbReference type="Pfam" id="PF17314">
    <property type="entry name" value="DUF5360"/>
    <property type="match status" value="1"/>
</dbReference>
<gene>
    <name evidence="2" type="ORF">GCM10022247_55130</name>
</gene>
<dbReference type="RefSeq" id="WP_344880677.1">
    <property type="nucleotide sequence ID" value="NZ_BAABAL010000018.1"/>
</dbReference>
<comment type="caution">
    <text evidence="2">The sequence shown here is derived from an EMBL/GenBank/DDBJ whole genome shotgun (WGS) entry which is preliminary data.</text>
</comment>
<evidence type="ECO:0000256" key="1">
    <source>
        <dbReference type="SAM" id="Phobius"/>
    </source>
</evidence>
<keyword evidence="1" id="KW-0812">Transmembrane</keyword>
<keyword evidence="1" id="KW-1133">Transmembrane helix</keyword>
<evidence type="ECO:0000313" key="3">
    <source>
        <dbReference type="Proteomes" id="UP001501747"/>
    </source>
</evidence>
<accession>A0ABP7TAZ6</accession>
<protein>
    <submittedName>
        <fullName evidence="2">YvaD family protein</fullName>
    </submittedName>
</protein>
<name>A0ABP7TAZ6_9PSEU</name>
<feature type="transmembrane region" description="Helical" evidence="1">
    <location>
        <begin position="42"/>
        <end position="62"/>
    </location>
</feature>
<organism evidence="2 3">
    <name type="scientific">Allokutzneria multivorans</name>
    <dbReference type="NCBI Taxonomy" id="1142134"/>
    <lineage>
        <taxon>Bacteria</taxon>
        <taxon>Bacillati</taxon>
        <taxon>Actinomycetota</taxon>
        <taxon>Actinomycetes</taxon>
        <taxon>Pseudonocardiales</taxon>
        <taxon>Pseudonocardiaceae</taxon>
        <taxon>Allokutzneria</taxon>
    </lineage>
</organism>
<dbReference type="InterPro" id="IPR020348">
    <property type="entry name" value="Uncharacterised_YvaD"/>
</dbReference>
<dbReference type="EMBL" id="BAABAL010000018">
    <property type="protein sequence ID" value="GAA4023697.1"/>
    <property type="molecule type" value="Genomic_DNA"/>
</dbReference>
<feature type="transmembrane region" description="Helical" evidence="1">
    <location>
        <begin position="74"/>
        <end position="93"/>
    </location>
</feature>
<dbReference type="Proteomes" id="UP001501747">
    <property type="component" value="Unassembled WGS sequence"/>
</dbReference>